<dbReference type="Proteomes" id="UP001265259">
    <property type="component" value="Unassembled WGS sequence"/>
</dbReference>
<sequence>MRAGPDPLQACEGRNIFTGGASFTLANRLERIMFAAVWLLLARWTPPPLHTWRAGLLRVFGARIGAGARIYGSAAIWLPRNLDIAEEAVIGPRVRLYAMGRIAVGRRAVISQGAHLCGGTHDTSDPSFKLVTRPVEVGERAWICAEAFVGPGVRVGEGAVLGARGVAMRSLAPWMIHAGNPAREVRARDMARPPR</sequence>
<reference evidence="3 4" key="1">
    <citation type="submission" date="2023-09" db="EMBL/GenBank/DDBJ databases">
        <authorList>
            <person name="Rey-Velasco X."/>
        </authorList>
    </citation>
    <scope>NUCLEOTIDE SEQUENCE [LARGE SCALE GENOMIC DNA]</scope>
    <source>
        <strain evidence="3 4">F158</strain>
    </source>
</reference>
<gene>
    <name evidence="3" type="ORF">RM543_07250</name>
</gene>
<evidence type="ECO:0000256" key="2">
    <source>
        <dbReference type="ARBA" id="ARBA00022679"/>
    </source>
</evidence>
<evidence type="ECO:0008006" key="5">
    <source>
        <dbReference type="Google" id="ProtNLM"/>
    </source>
</evidence>
<protein>
    <recommendedName>
        <fullName evidence="5">Colanic acid biosynthesis acetyltransferase</fullName>
    </recommendedName>
</protein>
<dbReference type="CDD" id="cd05825">
    <property type="entry name" value="LbH_wcaF_like"/>
    <property type="match status" value="1"/>
</dbReference>
<comment type="similarity">
    <text evidence="1">Belongs to the transferase hexapeptide repeat family.</text>
</comment>
<organism evidence="3 4">
    <name type="scientific">Tropicimonas omnivorans</name>
    <dbReference type="NCBI Taxonomy" id="3075590"/>
    <lineage>
        <taxon>Bacteria</taxon>
        <taxon>Pseudomonadati</taxon>
        <taxon>Pseudomonadota</taxon>
        <taxon>Alphaproteobacteria</taxon>
        <taxon>Rhodobacterales</taxon>
        <taxon>Roseobacteraceae</taxon>
        <taxon>Tropicimonas</taxon>
    </lineage>
</organism>
<keyword evidence="2" id="KW-0808">Transferase</keyword>
<accession>A0ABU3DFK1</accession>
<keyword evidence="4" id="KW-1185">Reference proteome</keyword>
<dbReference type="Gene3D" id="2.160.10.10">
    <property type="entry name" value="Hexapeptide repeat proteins"/>
    <property type="match status" value="1"/>
</dbReference>
<proteinExistence type="inferred from homology"/>
<name>A0ABU3DFK1_9RHOB</name>
<dbReference type="RefSeq" id="WP_311690222.1">
    <property type="nucleotide sequence ID" value="NZ_JAVRHL010000002.1"/>
</dbReference>
<dbReference type="InterPro" id="IPR011004">
    <property type="entry name" value="Trimer_LpxA-like_sf"/>
</dbReference>
<dbReference type="SUPFAM" id="SSF51161">
    <property type="entry name" value="Trimeric LpxA-like enzymes"/>
    <property type="match status" value="1"/>
</dbReference>
<dbReference type="InterPro" id="IPR051159">
    <property type="entry name" value="Hexapeptide_acetyltransf"/>
</dbReference>
<comment type="caution">
    <text evidence="3">The sequence shown here is derived from an EMBL/GenBank/DDBJ whole genome shotgun (WGS) entry which is preliminary data.</text>
</comment>
<dbReference type="EMBL" id="JAVRHL010000002">
    <property type="protein sequence ID" value="MDT0682474.1"/>
    <property type="molecule type" value="Genomic_DNA"/>
</dbReference>
<evidence type="ECO:0000313" key="3">
    <source>
        <dbReference type="EMBL" id="MDT0682474.1"/>
    </source>
</evidence>
<evidence type="ECO:0000256" key="1">
    <source>
        <dbReference type="ARBA" id="ARBA00007274"/>
    </source>
</evidence>
<evidence type="ECO:0000313" key="4">
    <source>
        <dbReference type="Proteomes" id="UP001265259"/>
    </source>
</evidence>
<dbReference type="PANTHER" id="PTHR23416:SF23">
    <property type="entry name" value="ACETYLTRANSFERASE C18B11.09C-RELATED"/>
    <property type="match status" value="1"/>
</dbReference>
<dbReference type="PANTHER" id="PTHR23416">
    <property type="entry name" value="SIALIC ACID SYNTHASE-RELATED"/>
    <property type="match status" value="1"/>
</dbReference>